<dbReference type="InterPro" id="IPR024364">
    <property type="entry name" value="Baseplate_phage_T4-like"/>
</dbReference>
<protein>
    <submittedName>
        <fullName evidence="1">Phage base plate protein</fullName>
    </submittedName>
</protein>
<organism evidence="1 2">
    <name type="scientific">Neptunomonas japonica JAMM 1380</name>
    <dbReference type="NCBI Taxonomy" id="1441457"/>
    <lineage>
        <taxon>Bacteria</taxon>
        <taxon>Pseudomonadati</taxon>
        <taxon>Pseudomonadota</taxon>
        <taxon>Gammaproteobacteria</taxon>
        <taxon>Oceanospirillales</taxon>
        <taxon>Oceanospirillaceae</taxon>
        <taxon>Neptunomonas</taxon>
    </lineage>
</organism>
<evidence type="ECO:0000313" key="2">
    <source>
        <dbReference type="Proteomes" id="UP000595332"/>
    </source>
</evidence>
<dbReference type="RefSeq" id="WP_201350019.1">
    <property type="nucleotide sequence ID" value="NZ_AP014546.1"/>
</dbReference>
<keyword evidence="2" id="KW-1185">Reference proteome</keyword>
<evidence type="ECO:0000313" key="1">
    <source>
        <dbReference type="EMBL" id="BBB29396.1"/>
    </source>
</evidence>
<dbReference type="Pfam" id="PF12322">
    <property type="entry name" value="T4_baseplate"/>
    <property type="match status" value="1"/>
</dbReference>
<gene>
    <name evidence="1" type="ORF">NEJAP_1444</name>
</gene>
<sequence>MKSLNADELLNVWEQGLNQPLLQRALMLLAAAFPEIKSDSLAKLSIGQRDLLLMQLRERLFGQLLLNRSACPECDEQLEWQNNLSDFMVPNGKHASDQHFELEKDAYQLQFRLPNSLDIAAVVNSKSALSTQQQLLSHCVLEVKREGSDYEPDHLPETIVQALMGRIEQLDPQADIRINLACPECSHEWTVLFDIACFLWEEVNGWAERTLQTVYKLAVGYGWSEQEILSLSPVRRQLYLGMMGA</sequence>
<reference evidence="1 2" key="1">
    <citation type="journal article" date="2008" name="Int. J. Syst. Evol. Microbiol.">
        <title>Neptunomonas japonica sp. nov., an Osedax japonicus symbiont-like bacterium isolated from sediment adjacent to sperm whale carcasses off Kagoshima, Japan.</title>
        <authorList>
            <person name="Miyazaki M."/>
            <person name="Nogi Y."/>
            <person name="Fujiwara Y."/>
            <person name="Kawato M."/>
            <person name="Kubokawa K."/>
            <person name="Horikoshi K."/>
        </authorList>
    </citation>
    <scope>NUCLEOTIDE SEQUENCE [LARGE SCALE GENOMIC DNA]</scope>
    <source>
        <strain evidence="1 2">JAMM 1380</strain>
    </source>
</reference>
<dbReference type="EMBL" id="AP014546">
    <property type="protein sequence ID" value="BBB29396.1"/>
    <property type="molecule type" value="Genomic_DNA"/>
</dbReference>
<accession>A0A7R6PJH9</accession>
<dbReference type="Proteomes" id="UP000595332">
    <property type="component" value="Chromosome"/>
</dbReference>
<proteinExistence type="predicted"/>
<dbReference type="KEGG" id="njp:NEJAP_1444"/>
<name>A0A7R6PJH9_9GAMM</name>
<dbReference type="AlphaFoldDB" id="A0A7R6PJH9"/>